<protein>
    <submittedName>
        <fullName evidence="4">CDP-alcohol phosphatidyltransferase family protein</fullName>
    </submittedName>
</protein>
<dbReference type="RefSeq" id="WP_342372824.1">
    <property type="nucleotide sequence ID" value="NZ_CP115965.1"/>
</dbReference>
<name>A0ABZ3C9W3_9ACTN</name>
<dbReference type="PROSITE" id="PS00379">
    <property type="entry name" value="CDP_ALCOHOL_P_TRANSF"/>
    <property type="match status" value="1"/>
</dbReference>
<accession>A0ABZ3C9W3</accession>
<keyword evidence="3" id="KW-0812">Transmembrane</keyword>
<evidence type="ECO:0000313" key="5">
    <source>
        <dbReference type="Proteomes" id="UP001434337"/>
    </source>
</evidence>
<gene>
    <name evidence="4" type="ORF">PCC79_01775</name>
</gene>
<dbReference type="Proteomes" id="UP001434337">
    <property type="component" value="Chromosome"/>
</dbReference>
<evidence type="ECO:0000313" key="4">
    <source>
        <dbReference type="EMBL" id="WZW98966.1"/>
    </source>
</evidence>
<feature type="transmembrane region" description="Helical" evidence="3">
    <location>
        <begin position="224"/>
        <end position="245"/>
    </location>
</feature>
<keyword evidence="3" id="KW-0472">Membrane</keyword>
<evidence type="ECO:0000256" key="1">
    <source>
        <dbReference type="ARBA" id="ARBA00022679"/>
    </source>
</evidence>
<evidence type="ECO:0000256" key="2">
    <source>
        <dbReference type="RuleBase" id="RU003750"/>
    </source>
</evidence>
<feature type="transmembrane region" description="Helical" evidence="3">
    <location>
        <begin position="196"/>
        <end position="218"/>
    </location>
</feature>
<proteinExistence type="inferred from homology"/>
<keyword evidence="3" id="KW-1133">Transmembrane helix</keyword>
<dbReference type="InterPro" id="IPR043130">
    <property type="entry name" value="CDP-OH_PTrfase_TM_dom"/>
</dbReference>
<comment type="similarity">
    <text evidence="2">Belongs to the CDP-alcohol phosphatidyltransferase class-I family.</text>
</comment>
<feature type="transmembrane region" description="Helical" evidence="3">
    <location>
        <begin position="153"/>
        <end position="175"/>
    </location>
</feature>
<dbReference type="InterPro" id="IPR000462">
    <property type="entry name" value="CDP-OH_P_trans"/>
</dbReference>
<evidence type="ECO:0000256" key="3">
    <source>
        <dbReference type="SAM" id="Phobius"/>
    </source>
</evidence>
<reference evidence="4 5" key="1">
    <citation type="journal article" date="2023" name="Environ Microbiome">
        <title>A coral-associated actinobacterium mitigates coral bleaching under heat stress.</title>
        <authorList>
            <person name="Li J."/>
            <person name="Zou Y."/>
            <person name="Li Q."/>
            <person name="Zhang J."/>
            <person name="Bourne D.G."/>
            <person name="Lyu Y."/>
            <person name="Liu C."/>
            <person name="Zhang S."/>
        </authorList>
    </citation>
    <scope>NUCLEOTIDE SEQUENCE [LARGE SCALE GENOMIC DNA]</scope>
    <source>
        <strain evidence="4 5">SCSIO 13291</strain>
    </source>
</reference>
<dbReference type="EMBL" id="CP115965">
    <property type="protein sequence ID" value="WZW98966.1"/>
    <property type="molecule type" value="Genomic_DNA"/>
</dbReference>
<dbReference type="Gene3D" id="1.20.120.1760">
    <property type="match status" value="1"/>
</dbReference>
<sequence length="253" mass="27392">MSPDRQPLIDADAPWGKVRDALRGVQKSNRNAPAYSRWVNRPLGRIFAATAYKLGLSPNAVTAISAVFTFTGIGLLASAKPSVIVGVTIAVLLVLGYALDSSDGQVARLRGGGSLAGEWLDHVVDSVKTGSMHLAVAVMWFRNLGGWPAESTLVPLVFTLQATVWFFAIIATDLLMRNAGAKNVTLAAEEGKPSTLNSLLGIPADYGFLCLMMALLGWFDVWRWLYGLLMTVNVAILMIQCVRWFRRVSAVGR</sequence>
<organism evidence="4 5">
    <name type="scientific">Propioniciclava soli</name>
    <dbReference type="NCBI Taxonomy" id="2775081"/>
    <lineage>
        <taxon>Bacteria</taxon>
        <taxon>Bacillati</taxon>
        <taxon>Actinomycetota</taxon>
        <taxon>Actinomycetes</taxon>
        <taxon>Propionibacteriales</taxon>
        <taxon>Propionibacteriaceae</taxon>
        <taxon>Propioniciclava</taxon>
    </lineage>
</organism>
<feature type="transmembrane region" description="Helical" evidence="3">
    <location>
        <begin position="83"/>
        <end position="99"/>
    </location>
</feature>
<feature type="transmembrane region" description="Helical" evidence="3">
    <location>
        <begin position="56"/>
        <end position="76"/>
    </location>
</feature>
<dbReference type="Pfam" id="PF01066">
    <property type="entry name" value="CDP-OH_P_transf"/>
    <property type="match status" value="1"/>
</dbReference>
<keyword evidence="5" id="KW-1185">Reference proteome</keyword>
<dbReference type="InterPro" id="IPR048254">
    <property type="entry name" value="CDP_ALCOHOL_P_TRANSF_CS"/>
</dbReference>
<keyword evidence="1 2" id="KW-0808">Transferase</keyword>